<dbReference type="SUPFAM" id="SSF101353">
    <property type="entry name" value="Putative anticodon-binding domain of alanyl-tRNA synthetase (AlaRS)"/>
    <property type="match status" value="1"/>
</dbReference>
<name>A0A1G2E0N4_9BACT</name>
<evidence type="ECO:0000256" key="10">
    <source>
        <dbReference type="SAM" id="Coils"/>
    </source>
</evidence>
<dbReference type="SUPFAM" id="SSF55681">
    <property type="entry name" value="Class II aaRS and biotin synthetases"/>
    <property type="match status" value="1"/>
</dbReference>
<dbReference type="Gene3D" id="3.30.54.20">
    <property type="match status" value="1"/>
</dbReference>
<dbReference type="SMART" id="SM00863">
    <property type="entry name" value="tRNA_SAD"/>
    <property type="match status" value="1"/>
</dbReference>
<proteinExistence type="inferred from homology"/>
<dbReference type="Pfam" id="PF07973">
    <property type="entry name" value="tRNA_SAD"/>
    <property type="match status" value="1"/>
</dbReference>
<gene>
    <name evidence="12" type="ORF">A2626_02380</name>
</gene>
<dbReference type="EMBL" id="MHLZ01000033">
    <property type="protein sequence ID" value="OGZ19424.1"/>
    <property type="molecule type" value="Genomic_DNA"/>
</dbReference>
<reference evidence="12 13" key="1">
    <citation type="journal article" date="2016" name="Nat. Commun.">
        <title>Thousands of microbial genomes shed light on interconnected biogeochemical processes in an aquifer system.</title>
        <authorList>
            <person name="Anantharaman K."/>
            <person name="Brown C.T."/>
            <person name="Hug L.A."/>
            <person name="Sharon I."/>
            <person name="Castelle C.J."/>
            <person name="Probst A.J."/>
            <person name="Thomas B.C."/>
            <person name="Singh A."/>
            <person name="Wilkins M.J."/>
            <person name="Karaoz U."/>
            <person name="Brodie E.L."/>
            <person name="Williams K.H."/>
            <person name="Hubbard S.S."/>
            <person name="Banfield J.F."/>
        </authorList>
    </citation>
    <scope>NUCLEOTIDE SEQUENCE [LARGE SCALE GENOMIC DNA]</scope>
</reference>
<dbReference type="SUPFAM" id="SSF55186">
    <property type="entry name" value="ThrRS/AlaRS common domain"/>
    <property type="match status" value="1"/>
</dbReference>
<evidence type="ECO:0000256" key="9">
    <source>
        <dbReference type="ARBA" id="ARBA00023146"/>
    </source>
</evidence>
<keyword evidence="5" id="KW-0547">Nucleotide-binding</keyword>
<dbReference type="InterPro" id="IPR018165">
    <property type="entry name" value="Ala-tRNA-synth_IIc_core"/>
</dbReference>
<sequence length="623" mass="70648">MKFKEIRKKYLDFFKGKKHAIIPSASLIPENDPSTLFIGSGMQPLVLYLLGEKHPAGKRLVNSQKCFRAEDIAEVGDSRHTTFFEMLGNWSLGDYFKKEQLRWFFEFLTDRLGLDANRLYVTVFKGNSDIGITRDEESVAIWRELFKEKGINAKDIDFSENQGLVGSRIFYYDEKKNWWSRSGVPLNMPVGEPGGPDSEIFYDLGADLKRHENSPFCGQPCHINCDCGRFIEIGNSVFMEYVKTESGFEKLKQRNVDFGGGLERLAMVSQGKSNIFETDLFSSAISGLENLSGGKKYQDNGKPFEVIIDHLRGAVFIMADNKGICPSNTEQGYVVRRLIRRAIRYGRELGIKKDLWTKEIAEIIIKDYRDDYPDLENNKNFVESQLQEEEKKFQRALGNGLKEFNKIKIAGNISGRQAFDLYQTRGFPFEITEELAKENGLKVDKIGFEEELKKHQELSRSTIAGKFKSGLADASEETTKFHTATHILLAALREVLGGSVFQKGSNITAERLRLDFSYPEKLSSEQIEKVQAVANKIIQDDLPVSFEEMGLEKAKKQGAMGVFETRYGEKVRVYTIGKGKNIFSEEICAGPHVKRTGELGKIKIIKEESSSARTRRIKAIFAS</sequence>
<feature type="coiled-coil region" evidence="10">
    <location>
        <begin position="365"/>
        <end position="399"/>
    </location>
</feature>
<dbReference type="NCBIfam" id="NF002436">
    <property type="entry name" value="PRK01584.1"/>
    <property type="match status" value="1"/>
</dbReference>
<dbReference type="GO" id="GO:0005737">
    <property type="term" value="C:cytoplasm"/>
    <property type="evidence" value="ECO:0007669"/>
    <property type="project" value="InterPro"/>
</dbReference>
<dbReference type="InterPro" id="IPR018164">
    <property type="entry name" value="Ala-tRNA-synth_IIc_N"/>
</dbReference>
<dbReference type="GO" id="GO:0002161">
    <property type="term" value="F:aminoacyl-tRNA deacylase activity"/>
    <property type="evidence" value="ECO:0007669"/>
    <property type="project" value="TreeGrafter"/>
</dbReference>
<keyword evidence="4" id="KW-0436">Ligase</keyword>
<evidence type="ECO:0000256" key="2">
    <source>
        <dbReference type="ARBA" id="ARBA00013168"/>
    </source>
</evidence>
<evidence type="ECO:0000256" key="4">
    <source>
        <dbReference type="ARBA" id="ARBA00022598"/>
    </source>
</evidence>
<dbReference type="GO" id="GO:0005524">
    <property type="term" value="F:ATP binding"/>
    <property type="evidence" value="ECO:0007669"/>
    <property type="project" value="UniProtKB-KW"/>
</dbReference>
<dbReference type="GO" id="GO:0000049">
    <property type="term" value="F:tRNA binding"/>
    <property type="evidence" value="ECO:0007669"/>
    <property type="project" value="UniProtKB-KW"/>
</dbReference>
<keyword evidence="10" id="KW-0175">Coiled coil</keyword>
<dbReference type="Pfam" id="PF01411">
    <property type="entry name" value="tRNA-synt_2c"/>
    <property type="match status" value="1"/>
</dbReference>
<dbReference type="PANTHER" id="PTHR11777:SF9">
    <property type="entry name" value="ALANINE--TRNA LIGASE, CYTOPLASMIC"/>
    <property type="match status" value="1"/>
</dbReference>
<dbReference type="CDD" id="cd00673">
    <property type="entry name" value="AlaRS_core"/>
    <property type="match status" value="1"/>
</dbReference>
<protein>
    <recommendedName>
        <fullName evidence="2">alanine--tRNA ligase</fullName>
        <ecNumber evidence="2">6.1.1.7</ecNumber>
    </recommendedName>
</protein>
<dbReference type="InterPro" id="IPR018163">
    <property type="entry name" value="Thr/Ala-tRNA-synth_IIc_edit"/>
</dbReference>
<dbReference type="InterPro" id="IPR002318">
    <property type="entry name" value="Ala-tRNA-lgiase_IIc"/>
</dbReference>
<accession>A0A1G2E0N4</accession>
<comment type="caution">
    <text evidence="12">The sequence shown here is derived from an EMBL/GenBank/DDBJ whole genome shotgun (WGS) entry which is preliminary data.</text>
</comment>
<comment type="similarity">
    <text evidence="1">Belongs to the class-II aminoacyl-tRNA synthetase family.</text>
</comment>
<dbReference type="PROSITE" id="PS50860">
    <property type="entry name" value="AA_TRNA_LIGASE_II_ALA"/>
    <property type="match status" value="1"/>
</dbReference>
<dbReference type="PANTHER" id="PTHR11777">
    <property type="entry name" value="ALANYL-TRNA SYNTHETASE"/>
    <property type="match status" value="1"/>
</dbReference>
<organism evidence="12 13">
    <name type="scientific">Candidatus Nealsonbacteria bacterium RIFCSPHIGHO2_01_FULL_38_55</name>
    <dbReference type="NCBI Taxonomy" id="1801664"/>
    <lineage>
        <taxon>Bacteria</taxon>
        <taxon>Candidatus Nealsoniibacteriota</taxon>
    </lineage>
</organism>
<evidence type="ECO:0000256" key="7">
    <source>
        <dbReference type="ARBA" id="ARBA00022884"/>
    </source>
</evidence>
<keyword evidence="6" id="KW-0067">ATP-binding</keyword>
<evidence type="ECO:0000256" key="5">
    <source>
        <dbReference type="ARBA" id="ARBA00022741"/>
    </source>
</evidence>
<evidence type="ECO:0000256" key="3">
    <source>
        <dbReference type="ARBA" id="ARBA00022555"/>
    </source>
</evidence>
<keyword evidence="3" id="KW-0820">tRNA-binding</keyword>
<dbReference type="GO" id="GO:0004813">
    <property type="term" value="F:alanine-tRNA ligase activity"/>
    <property type="evidence" value="ECO:0007669"/>
    <property type="project" value="UniProtKB-EC"/>
</dbReference>
<keyword evidence="7" id="KW-0694">RNA-binding</keyword>
<dbReference type="FunFam" id="3.30.980.10:FF:000004">
    <property type="entry name" value="Alanine--tRNA ligase, cytoplasmic"/>
    <property type="match status" value="1"/>
</dbReference>
<evidence type="ECO:0000259" key="11">
    <source>
        <dbReference type="PROSITE" id="PS50860"/>
    </source>
</evidence>
<dbReference type="Gene3D" id="3.30.930.10">
    <property type="entry name" value="Bira Bifunctional Protein, Domain 2"/>
    <property type="match status" value="1"/>
</dbReference>
<keyword evidence="9" id="KW-0030">Aminoacyl-tRNA synthetase</keyword>
<dbReference type="AlphaFoldDB" id="A0A1G2E0N4"/>
<evidence type="ECO:0000256" key="8">
    <source>
        <dbReference type="ARBA" id="ARBA00022917"/>
    </source>
</evidence>
<dbReference type="InterPro" id="IPR018162">
    <property type="entry name" value="Ala-tRNA-ligase_IIc_anticod-bd"/>
</dbReference>
<dbReference type="Gene3D" id="3.30.980.10">
    <property type="entry name" value="Threonyl-trna Synthetase, Chain A, domain 2"/>
    <property type="match status" value="1"/>
</dbReference>
<evidence type="ECO:0000256" key="6">
    <source>
        <dbReference type="ARBA" id="ARBA00022840"/>
    </source>
</evidence>
<dbReference type="Proteomes" id="UP000177360">
    <property type="component" value="Unassembled WGS sequence"/>
</dbReference>
<dbReference type="EC" id="6.1.1.7" evidence="2"/>
<keyword evidence="8" id="KW-0648">Protein biosynthesis</keyword>
<dbReference type="GO" id="GO:0006419">
    <property type="term" value="P:alanyl-tRNA aminoacylation"/>
    <property type="evidence" value="ECO:0007669"/>
    <property type="project" value="InterPro"/>
</dbReference>
<dbReference type="InterPro" id="IPR050058">
    <property type="entry name" value="Ala-tRNA_ligase"/>
</dbReference>
<evidence type="ECO:0000313" key="12">
    <source>
        <dbReference type="EMBL" id="OGZ19424.1"/>
    </source>
</evidence>
<evidence type="ECO:0000256" key="1">
    <source>
        <dbReference type="ARBA" id="ARBA00008226"/>
    </source>
</evidence>
<dbReference type="InterPro" id="IPR012947">
    <property type="entry name" value="tRNA_SAD"/>
</dbReference>
<evidence type="ECO:0000313" key="13">
    <source>
        <dbReference type="Proteomes" id="UP000177360"/>
    </source>
</evidence>
<feature type="domain" description="Alanyl-transfer RNA synthetases family profile" evidence="11">
    <location>
        <begin position="1"/>
        <end position="623"/>
    </location>
</feature>
<dbReference type="PRINTS" id="PR00980">
    <property type="entry name" value="TRNASYNTHALA"/>
</dbReference>
<dbReference type="InterPro" id="IPR045864">
    <property type="entry name" value="aa-tRNA-synth_II/BPL/LPL"/>
</dbReference>